<dbReference type="PANTHER" id="PTHR30632">
    <property type="entry name" value="MOLYBDATE-BINDING PERIPLASMIC PROTEIN"/>
    <property type="match status" value="1"/>
</dbReference>
<dbReference type="InterPro" id="IPR005950">
    <property type="entry name" value="ModA"/>
</dbReference>
<evidence type="ECO:0000256" key="3">
    <source>
        <dbReference type="SAM" id="Phobius"/>
    </source>
</evidence>
<dbReference type="Gene3D" id="3.40.190.10">
    <property type="entry name" value="Periplasmic binding protein-like II"/>
    <property type="match status" value="2"/>
</dbReference>
<keyword evidence="3" id="KW-1133">Transmembrane helix</keyword>
<dbReference type="NCBIfam" id="TIGR01256">
    <property type="entry name" value="modA"/>
    <property type="match status" value="1"/>
</dbReference>
<name>A0A7G9YU90_9EURY</name>
<reference evidence="4" key="1">
    <citation type="submission" date="2020-06" db="EMBL/GenBank/DDBJ databases">
        <title>Unique genomic features of the anaerobic methanotrophic archaea.</title>
        <authorList>
            <person name="Chadwick G.L."/>
            <person name="Skennerton C.T."/>
            <person name="Laso-Perez R."/>
            <person name="Leu A.O."/>
            <person name="Speth D.R."/>
            <person name="Yu H."/>
            <person name="Morgan-Lang C."/>
            <person name="Hatzenpichler R."/>
            <person name="Goudeau D."/>
            <person name="Malmstrom R."/>
            <person name="Brazelton W.J."/>
            <person name="Woyke T."/>
            <person name="Hallam S.J."/>
            <person name="Tyson G.W."/>
            <person name="Wegener G."/>
            <person name="Boetius A."/>
            <person name="Orphan V."/>
        </authorList>
    </citation>
    <scope>NUCLEOTIDE SEQUENCE</scope>
</reference>
<dbReference type="PANTHER" id="PTHR30632:SF0">
    <property type="entry name" value="SULFATE-BINDING PROTEIN"/>
    <property type="match status" value="1"/>
</dbReference>
<dbReference type="SUPFAM" id="SSF53850">
    <property type="entry name" value="Periplasmic binding protein-like II"/>
    <property type="match status" value="1"/>
</dbReference>
<evidence type="ECO:0000313" key="4">
    <source>
        <dbReference type="EMBL" id="QNO51574.1"/>
    </source>
</evidence>
<dbReference type="GO" id="GO:0030973">
    <property type="term" value="F:molybdate ion binding"/>
    <property type="evidence" value="ECO:0007669"/>
    <property type="project" value="TreeGrafter"/>
</dbReference>
<dbReference type="InterPro" id="IPR050682">
    <property type="entry name" value="ModA/WtpA"/>
</dbReference>
<dbReference type="AlphaFoldDB" id="A0A7G9YU90"/>
<evidence type="ECO:0000256" key="2">
    <source>
        <dbReference type="ARBA" id="ARBA00022729"/>
    </source>
</evidence>
<evidence type="ECO:0000256" key="1">
    <source>
        <dbReference type="ARBA" id="ARBA00022723"/>
    </source>
</evidence>
<dbReference type="GO" id="GO:0015689">
    <property type="term" value="P:molybdate ion transport"/>
    <property type="evidence" value="ECO:0007669"/>
    <property type="project" value="InterPro"/>
</dbReference>
<feature type="transmembrane region" description="Helical" evidence="3">
    <location>
        <begin position="32"/>
        <end position="55"/>
    </location>
</feature>
<dbReference type="EMBL" id="MT631473">
    <property type="protein sequence ID" value="QNO51574.1"/>
    <property type="molecule type" value="Genomic_DNA"/>
</dbReference>
<evidence type="ECO:0008006" key="5">
    <source>
        <dbReference type="Google" id="ProtNLM"/>
    </source>
</evidence>
<dbReference type="PIRSF" id="PIRSF004846">
    <property type="entry name" value="ModA"/>
    <property type="match status" value="1"/>
</dbReference>
<proteinExistence type="predicted"/>
<keyword evidence="2" id="KW-0732">Signal</keyword>
<gene>
    <name evidence="4" type="ORF">FJOHDBIG_00022</name>
</gene>
<dbReference type="CDD" id="cd13517">
    <property type="entry name" value="PBP2_ModA3_like"/>
    <property type="match status" value="1"/>
</dbReference>
<accession>A0A7G9YU90</accession>
<protein>
    <recommendedName>
        <fullName evidence="5">Molybdate ABC transporter substrate-binding protein</fullName>
    </recommendedName>
</protein>
<organism evidence="4">
    <name type="scientific">Candidatus Methanophagaceae archaeon ANME-1 ERB6</name>
    <dbReference type="NCBI Taxonomy" id="2759912"/>
    <lineage>
        <taxon>Archaea</taxon>
        <taxon>Methanobacteriati</taxon>
        <taxon>Methanobacteriota</taxon>
        <taxon>Stenosarchaea group</taxon>
        <taxon>Methanomicrobia</taxon>
        <taxon>Candidatus Methanophagales</taxon>
        <taxon>Candidatus Methanophagaceae</taxon>
    </lineage>
</organism>
<sequence>MSFEKLKNRKPFIANGIFLHIGVEIKMEKRNILVLGTLIAIAAIVCVSAAAFYFASETPQAPIPDGESKTLMVYSGAGMRKPMDEIGTLFEQKYGVTVNYNYAGSNTLLSQIELTKKGDVYMPGATMYIEKAKEKGFVDYEQNVAYHIPVIAVLDGNPANITCLEDLTKPGVKVVLGDPKAAACGKIANKILEKNGIFDAVDANVIARSATVNELVVYICMGTTDASIIWKASLVGTENETDIIEIPNEQNLIKVIPIGTLTFSENKDMAKKFVDFVTSDEGKAIYAKHGFTPYPSEKYE</sequence>
<dbReference type="Pfam" id="PF13531">
    <property type="entry name" value="SBP_bac_11"/>
    <property type="match status" value="1"/>
</dbReference>
<keyword evidence="3" id="KW-0472">Membrane</keyword>
<keyword evidence="1" id="KW-0479">Metal-binding</keyword>
<dbReference type="GO" id="GO:0046872">
    <property type="term" value="F:metal ion binding"/>
    <property type="evidence" value="ECO:0007669"/>
    <property type="project" value="UniProtKB-KW"/>
</dbReference>
<keyword evidence="3" id="KW-0812">Transmembrane</keyword>